<comment type="caution">
    <text evidence="3">The sequence shown here is derived from an EMBL/GenBank/DDBJ whole genome shotgun (WGS) entry which is preliminary data.</text>
</comment>
<dbReference type="InterPro" id="IPR007306">
    <property type="entry name" value="Rit1"/>
</dbReference>
<keyword evidence="4" id="KW-1185">Reference proteome</keyword>
<gene>
    <name evidence="3" type="ORF">FVE85_0499</name>
</gene>
<dbReference type="GO" id="GO:0019988">
    <property type="term" value="P:charged-tRNA amino acid modification"/>
    <property type="evidence" value="ECO:0007669"/>
    <property type="project" value="InterPro"/>
</dbReference>
<dbReference type="InterPro" id="IPR033449">
    <property type="entry name" value="Rit1_N"/>
</dbReference>
<feature type="domain" description="Rit1 N-terminal" evidence="2">
    <location>
        <begin position="348"/>
        <end position="410"/>
    </location>
</feature>
<dbReference type="OrthoDB" id="2618at2759"/>
<dbReference type="GO" id="GO:0005737">
    <property type="term" value="C:cytoplasm"/>
    <property type="evidence" value="ECO:0007669"/>
    <property type="project" value="TreeGrafter"/>
</dbReference>
<keyword evidence="3" id="KW-0808">Transferase</keyword>
<organism evidence="3 4">
    <name type="scientific">Porphyridium purpureum</name>
    <name type="common">Red alga</name>
    <name type="synonym">Porphyridium cruentum</name>
    <dbReference type="NCBI Taxonomy" id="35688"/>
    <lineage>
        <taxon>Eukaryota</taxon>
        <taxon>Rhodophyta</taxon>
        <taxon>Bangiophyceae</taxon>
        <taxon>Porphyridiales</taxon>
        <taxon>Porphyridiaceae</taxon>
        <taxon>Porphyridium</taxon>
    </lineage>
</organism>
<dbReference type="PANTHER" id="PTHR31811">
    <property type="entry name" value="TRNA A64-2'-O-RIBOSYLPHOSPHATE TRANSFERASE"/>
    <property type="match status" value="1"/>
</dbReference>
<dbReference type="GO" id="GO:0043399">
    <property type="term" value="F:tRNA adenosine(64)-2'-O-ribosylphosphate transferase activity"/>
    <property type="evidence" value="ECO:0007669"/>
    <property type="project" value="InterPro"/>
</dbReference>
<reference evidence="4" key="1">
    <citation type="journal article" date="2019" name="Nat. Commun.">
        <title>Expansion of phycobilisome linker gene families in mesophilic red algae.</title>
        <authorList>
            <person name="Lee J."/>
            <person name="Kim D."/>
            <person name="Bhattacharya D."/>
            <person name="Yoon H.S."/>
        </authorList>
    </citation>
    <scope>NUCLEOTIDE SEQUENCE [LARGE SCALE GENOMIC DNA]</scope>
    <source>
        <strain evidence="4">CCMP 1328</strain>
    </source>
</reference>
<dbReference type="EMBL" id="VRMN01000002">
    <property type="protein sequence ID" value="KAA8496770.1"/>
    <property type="molecule type" value="Genomic_DNA"/>
</dbReference>
<dbReference type="Pfam" id="PF17184">
    <property type="entry name" value="Rit1_C"/>
    <property type="match status" value="2"/>
</dbReference>
<dbReference type="Proteomes" id="UP000324585">
    <property type="component" value="Unassembled WGS sequence"/>
</dbReference>
<evidence type="ECO:0000313" key="4">
    <source>
        <dbReference type="Proteomes" id="UP000324585"/>
    </source>
</evidence>
<accession>A0A5J4Z0G9</accession>
<name>A0A5J4Z0G9_PORPP</name>
<evidence type="ECO:0000259" key="2">
    <source>
        <dbReference type="Pfam" id="PF17184"/>
    </source>
</evidence>
<proteinExistence type="predicted"/>
<evidence type="ECO:0000256" key="1">
    <source>
        <dbReference type="SAM" id="MobiDB-lite"/>
    </source>
</evidence>
<dbReference type="PANTHER" id="PTHR31811:SF0">
    <property type="entry name" value="TRNA A64-2'-O-RIBOSYLPHOSPHATE TRANSFERASE"/>
    <property type="match status" value="1"/>
</dbReference>
<feature type="domain" description="Rit1 N-terminal" evidence="2">
    <location>
        <begin position="24"/>
        <end position="271"/>
    </location>
</feature>
<protein>
    <submittedName>
        <fullName evidence="3">tRNA A64-2'-O-ribosylphosphate transferase</fullName>
    </submittedName>
</protein>
<evidence type="ECO:0000313" key="3">
    <source>
        <dbReference type="EMBL" id="KAA8496770.1"/>
    </source>
</evidence>
<sequence>MADGAGLQGMAEPPKGESRTQRALRAQHQQIYNRLRSIRDDALQVERVVRQLEALLDENSENPNSQYLAVFGNRRCGEWYVGLRNERPFAERKSDWVHFKSADGHHAFQGEFSLQRVNAQLIACLSRRKAAVVVDATRRGKRFPDALSRTLPAWAAVVNRVYLLLDGASNWTTAQAQAATQLFVPEACVSRSEADQIASHVLAWAHAWVNTAGEQFMREFISCFPLDKPLRVICVDTQDDVSTLPLKSATSQGDIGMAFLPCFALSASRIANERDLIHVPFSECLCEDTTVPNTSVRALSLSSQSSSSSSSSKSAEAATWASSPASFGTTATEDGSGSWIEFDRDTSTSAETAHEACACGSRFSYEYVQGAADDEQAWNLGLTSALFWKKHPETLRSPNQCESVITSIVEQAFERTNIESFYYSSEARVWAPLLPSNLTIASYAGMLCASPAELAQYDRVVVLYYEEPTGLLRLINGGKLSSLDRSKCSFVHICDKRRRPNYRSGLYHKLTELMDDLSSHSDALLVSYGGADLAVGLALVYLGACRRTHEDPSKWGLRAILLRLLLQHPELGVSRSILKQVNRFCIEDVPGEG</sequence>
<dbReference type="AlphaFoldDB" id="A0A5J4Z0G9"/>
<feature type="region of interest" description="Disordered" evidence="1">
    <location>
        <begin position="1"/>
        <end position="23"/>
    </location>
</feature>